<dbReference type="EMBL" id="FOLT01000003">
    <property type="protein sequence ID" value="SFC17090.1"/>
    <property type="molecule type" value="Genomic_DNA"/>
</dbReference>
<protein>
    <submittedName>
        <fullName evidence="2">Uncharacterized protein</fullName>
    </submittedName>
</protein>
<dbReference type="AlphaFoldDB" id="A0A1I1H7H5"/>
<evidence type="ECO:0000313" key="2">
    <source>
        <dbReference type="EMBL" id="SFC17090.1"/>
    </source>
</evidence>
<proteinExistence type="predicted"/>
<dbReference type="OrthoDB" id="2200439at2"/>
<dbReference type="Proteomes" id="UP000199612">
    <property type="component" value="Unassembled WGS sequence"/>
</dbReference>
<evidence type="ECO:0000313" key="3">
    <source>
        <dbReference type="Proteomes" id="UP000199612"/>
    </source>
</evidence>
<keyword evidence="1" id="KW-0472">Membrane</keyword>
<feature type="transmembrane region" description="Helical" evidence="1">
    <location>
        <begin position="7"/>
        <end position="27"/>
    </location>
</feature>
<keyword evidence="1" id="KW-1133">Transmembrane helix</keyword>
<keyword evidence="3" id="KW-1185">Reference proteome</keyword>
<accession>A0A1I1H7H5</accession>
<reference evidence="3" key="1">
    <citation type="submission" date="2016-10" db="EMBL/GenBank/DDBJ databases">
        <authorList>
            <person name="Varghese N."/>
            <person name="Submissions S."/>
        </authorList>
    </citation>
    <scope>NUCLEOTIDE SEQUENCE [LARGE SCALE GENOMIC DNA]</scope>
    <source>
        <strain evidence="3">DSM 23664</strain>
    </source>
</reference>
<organism evidence="2 3">
    <name type="scientific">Alkalibacterium subtropicum</name>
    <dbReference type="NCBI Taxonomy" id="753702"/>
    <lineage>
        <taxon>Bacteria</taxon>
        <taxon>Bacillati</taxon>
        <taxon>Bacillota</taxon>
        <taxon>Bacilli</taxon>
        <taxon>Lactobacillales</taxon>
        <taxon>Carnobacteriaceae</taxon>
        <taxon>Alkalibacterium</taxon>
    </lineage>
</organism>
<dbReference type="RefSeq" id="WP_091529182.1">
    <property type="nucleotide sequence ID" value="NZ_FOLT01000003.1"/>
</dbReference>
<keyword evidence="1" id="KW-0812">Transmembrane</keyword>
<feature type="transmembrane region" description="Helical" evidence="1">
    <location>
        <begin position="64"/>
        <end position="85"/>
    </location>
</feature>
<gene>
    <name evidence="2" type="ORF">SAMN04488102_103295</name>
</gene>
<sequence>MKDRTTKWLVAGAVVSAVVMIIGYFLWTNLAPLQDINSYSPQELRNVQKEQAINYPLGSLLMNLGFVGFSSSLLALVVRQLLAFLKKKE</sequence>
<evidence type="ECO:0000256" key="1">
    <source>
        <dbReference type="SAM" id="Phobius"/>
    </source>
</evidence>
<name>A0A1I1H7H5_9LACT</name>